<accession>A0A921SNR1</accession>
<sequence>MALRRAMTALGAAVVVALGVSACGATGAKPAEGGSEEAAAGDTDWSDCTPGEESAEVDLAAVSEGDIDFLMDSWLSVTHEDYTAQFGDDMEA</sequence>
<feature type="chain" id="PRO_5038692100" evidence="2">
    <location>
        <begin position="28"/>
        <end position="92"/>
    </location>
</feature>
<organism evidence="3 4">
    <name type="scientific">Brevibacterium senegalense</name>
    <dbReference type="NCBI Taxonomy" id="1033736"/>
    <lineage>
        <taxon>Bacteria</taxon>
        <taxon>Bacillati</taxon>
        <taxon>Actinomycetota</taxon>
        <taxon>Actinomycetes</taxon>
        <taxon>Micrococcales</taxon>
        <taxon>Brevibacteriaceae</taxon>
        <taxon>Brevibacterium</taxon>
    </lineage>
</organism>
<protein>
    <submittedName>
        <fullName evidence="3">Uncharacterized protein</fullName>
    </submittedName>
</protein>
<evidence type="ECO:0000256" key="1">
    <source>
        <dbReference type="SAM" id="MobiDB-lite"/>
    </source>
</evidence>
<keyword evidence="2" id="KW-0732">Signal</keyword>
<comment type="caution">
    <text evidence="3">The sequence shown here is derived from an EMBL/GenBank/DDBJ whole genome shotgun (WGS) entry which is preliminary data.</text>
</comment>
<proteinExistence type="predicted"/>
<dbReference type="PROSITE" id="PS51257">
    <property type="entry name" value="PROKAR_LIPOPROTEIN"/>
    <property type="match status" value="1"/>
</dbReference>
<feature type="compositionally biased region" description="Low complexity" evidence="1">
    <location>
        <begin position="27"/>
        <end position="41"/>
    </location>
</feature>
<dbReference type="EMBL" id="DYUK01000132">
    <property type="protein sequence ID" value="HJG79964.1"/>
    <property type="molecule type" value="Genomic_DNA"/>
</dbReference>
<name>A0A921SNR1_9MICO</name>
<dbReference type="Proteomes" id="UP000784435">
    <property type="component" value="Unassembled WGS sequence"/>
</dbReference>
<dbReference type="AlphaFoldDB" id="A0A921SNR1"/>
<dbReference type="Gene3D" id="3.10.105.10">
    <property type="entry name" value="Dipeptide-binding Protein, Domain 3"/>
    <property type="match status" value="1"/>
</dbReference>
<feature type="signal peptide" evidence="2">
    <location>
        <begin position="1"/>
        <end position="27"/>
    </location>
</feature>
<reference evidence="3" key="1">
    <citation type="journal article" date="2021" name="PeerJ">
        <title>Extensive microbial diversity within the chicken gut microbiome revealed by metagenomics and culture.</title>
        <authorList>
            <person name="Gilroy R."/>
            <person name="Ravi A."/>
            <person name="Getino M."/>
            <person name="Pursley I."/>
            <person name="Horton D.L."/>
            <person name="Alikhan N.F."/>
            <person name="Baker D."/>
            <person name="Gharbi K."/>
            <person name="Hall N."/>
            <person name="Watson M."/>
            <person name="Adriaenssens E.M."/>
            <person name="Foster-Nyarko E."/>
            <person name="Jarju S."/>
            <person name="Secka A."/>
            <person name="Antonio M."/>
            <person name="Oren A."/>
            <person name="Chaudhuri R.R."/>
            <person name="La Ragione R."/>
            <person name="Hildebrand F."/>
            <person name="Pallen M.J."/>
        </authorList>
    </citation>
    <scope>NUCLEOTIDE SEQUENCE</scope>
    <source>
        <strain evidence="3">ChiGjej5B5-7349</strain>
    </source>
</reference>
<feature type="region of interest" description="Disordered" evidence="1">
    <location>
        <begin position="27"/>
        <end position="51"/>
    </location>
</feature>
<evidence type="ECO:0000313" key="4">
    <source>
        <dbReference type="Proteomes" id="UP000784435"/>
    </source>
</evidence>
<evidence type="ECO:0000313" key="3">
    <source>
        <dbReference type="EMBL" id="HJG79964.1"/>
    </source>
</evidence>
<evidence type="ECO:0000256" key="2">
    <source>
        <dbReference type="SAM" id="SignalP"/>
    </source>
</evidence>
<gene>
    <name evidence="3" type="ORF">K8V08_06095</name>
</gene>
<reference evidence="3" key="2">
    <citation type="submission" date="2021-09" db="EMBL/GenBank/DDBJ databases">
        <authorList>
            <person name="Gilroy R."/>
        </authorList>
    </citation>
    <scope>NUCLEOTIDE SEQUENCE</scope>
    <source>
        <strain evidence="3">ChiGjej5B5-7349</strain>
    </source>
</reference>